<gene>
    <name evidence="5" type="ORF">KUTeg_007448</name>
</gene>
<dbReference type="PANTHER" id="PTHR46070">
    <property type="entry name" value="PINSTRIPE, ISOFORM A"/>
    <property type="match status" value="1"/>
</dbReference>
<dbReference type="InterPro" id="IPR001194">
    <property type="entry name" value="cDENN_dom"/>
</dbReference>
<dbReference type="SMART" id="SM00799">
    <property type="entry name" value="DENN"/>
    <property type="match status" value="1"/>
</dbReference>
<accession>A0ABQ9FHV7</accession>
<dbReference type="Gene3D" id="6.10.250.1620">
    <property type="match status" value="1"/>
</dbReference>
<protein>
    <recommendedName>
        <fullName evidence="4">UDENN domain-containing protein</fullName>
    </recommendedName>
</protein>
<evidence type="ECO:0000259" key="4">
    <source>
        <dbReference type="PROSITE" id="PS50211"/>
    </source>
</evidence>
<evidence type="ECO:0000313" key="5">
    <source>
        <dbReference type="EMBL" id="KAJ8315298.1"/>
    </source>
</evidence>
<dbReference type="InterPro" id="IPR037516">
    <property type="entry name" value="Tripartite_DENN"/>
</dbReference>
<comment type="caution">
    <text evidence="5">The sequence shown here is derived from an EMBL/GenBank/DDBJ whole genome shotgun (WGS) entry which is preliminary data.</text>
</comment>
<dbReference type="PROSITE" id="PS50211">
    <property type="entry name" value="DENN"/>
    <property type="match status" value="1"/>
</dbReference>
<dbReference type="InterPro" id="IPR005112">
    <property type="entry name" value="dDENN_dom"/>
</dbReference>
<dbReference type="Pfam" id="PF02141">
    <property type="entry name" value="DENN"/>
    <property type="match status" value="1"/>
</dbReference>
<dbReference type="Pfam" id="PF03456">
    <property type="entry name" value="uDENN"/>
    <property type="match status" value="1"/>
</dbReference>
<feature type="domain" description="UDENN" evidence="4">
    <location>
        <begin position="107"/>
        <end position="575"/>
    </location>
</feature>
<dbReference type="Gene3D" id="1.20.58.900">
    <property type="match status" value="1"/>
</dbReference>
<dbReference type="SMART" id="SM00800">
    <property type="entry name" value="uDENN"/>
    <property type="match status" value="1"/>
</dbReference>
<proteinExistence type="inferred from homology"/>
<comment type="similarity">
    <text evidence="1">Belongs to the V-ATPase E subunit family.</text>
</comment>
<dbReference type="InterPro" id="IPR037213">
    <property type="entry name" value="Run_dom_sf"/>
</dbReference>
<keyword evidence="3" id="KW-0406">Ion transport</keyword>
<dbReference type="PANTHER" id="PTHR46070:SF1">
    <property type="entry name" value="PINSTRIPE, ISOFORM A"/>
    <property type="match status" value="1"/>
</dbReference>
<keyword evidence="6" id="KW-1185">Reference proteome</keyword>
<keyword evidence="2" id="KW-0813">Transport</keyword>
<name>A0ABQ9FHV7_TEGGR</name>
<reference evidence="5 6" key="1">
    <citation type="submission" date="2022-12" db="EMBL/GenBank/DDBJ databases">
        <title>Chromosome-level genome of Tegillarca granosa.</title>
        <authorList>
            <person name="Kim J."/>
        </authorList>
    </citation>
    <scope>NUCLEOTIDE SEQUENCE [LARGE SCALE GENOMIC DNA]</scope>
    <source>
        <strain evidence="5">Teg-2019</strain>
        <tissue evidence="5">Adductor muscle</tissue>
    </source>
</reference>
<dbReference type="InterPro" id="IPR002842">
    <property type="entry name" value="ATPase_V1_Esu"/>
</dbReference>
<dbReference type="Pfam" id="PF03455">
    <property type="entry name" value="dDENN"/>
    <property type="match status" value="1"/>
</dbReference>
<dbReference type="InterPro" id="IPR005113">
    <property type="entry name" value="uDENN_dom"/>
</dbReference>
<dbReference type="SMART" id="SM00801">
    <property type="entry name" value="dDENN"/>
    <property type="match status" value="1"/>
</dbReference>
<dbReference type="InterPro" id="IPR047278">
    <property type="entry name" value="DEN5A/B"/>
</dbReference>
<dbReference type="EMBL" id="JARBDR010000337">
    <property type="protein sequence ID" value="KAJ8315298.1"/>
    <property type="molecule type" value="Genomic_DNA"/>
</dbReference>
<evidence type="ECO:0000256" key="3">
    <source>
        <dbReference type="ARBA" id="ARBA00023065"/>
    </source>
</evidence>
<evidence type="ECO:0000256" key="1">
    <source>
        <dbReference type="ARBA" id="ARBA00005901"/>
    </source>
</evidence>
<dbReference type="Pfam" id="PF01991">
    <property type="entry name" value="vATP-synt_E"/>
    <property type="match status" value="1"/>
</dbReference>
<sequence length="756" mass="88516">MALSDADVQKQIKHMMAFIEQEANEKAEEIDAKAEEEFNIEKGRLVQQQRVKIMEYYEKKEKQVELHKKIQNSNLLNQARLRGLFQLLEPVAILRCTQRDADLVQELHRENLGCPPLDRPYKSKVLNHYPESVSWNPFDKDAVGMLSFPRGLSFCTQKEFRRPRFHSFLITREDGTRIFGSALTFFEEVTDKKICAAMQTLQHMFQAETGNDSEDEYPKLDPRIDKSPQIEKKILLKKRVTKVYDLKKDKLFVTKCICLITQFPFVTAPRQFLKQLYDAITMPTHDQLPLESFIYNILYEVPLPPPGRSMKFYGTHTPVFCQRPGVSELPLFDFSMWNLCKYLDVKDLIQLFTSANLCFVDIDKRTVEVPEDIPPFPHLQELHGELIQVINIYKTNLDNESTEKTITSPKRASIREEQLSILRNESWSNLPESKKEILQQSEAFAKISALAKKTGVWTSMEEFSDNTNKTEKEVDTKDPAMMSQRDIDELRFNNTIREIFLNHFLHLFRSYETFVIQPTQDMESWLSNRETMQNFDKASFLSDQPEGYLPFLSSFTETQMFATLIDNKILAHWEEPDSNLRVFDGRLKVLKERLGEHVTHTYSPCVTIEDTDNMLEKRVKYIDHVSPKPHNLDNLKDPIGFFPDLNSEVLNTEPTEPKTREGAKWRRKDRLLQHSEHIKMNSDQREKYMQEARSKSIRQPKLSDMSPSGMVQTNWKFVETLLQECKAKTWHLHHFLLILNNQFIGKDIRGREALEE</sequence>
<evidence type="ECO:0000256" key="2">
    <source>
        <dbReference type="ARBA" id="ARBA00022448"/>
    </source>
</evidence>
<dbReference type="Gene3D" id="3.30.450.200">
    <property type="match status" value="1"/>
</dbReference>
<evidence type="ECO:0000313" key="6">
    <source>
        <dbReference type="Proteomes" id="UP001217089"/>
    </source>
</evidence>
<organism evidence="5 6">
    <name type="scientific">Tegillarca granosa</name>
    <name type="common">Malaysian cockle</name>
    <name type="synonym">Anadara granosa</name>
    <dbReference type="NCBI Taxonomy" id="220873"/>
    <lineage>
        <taxon>Eukaryota</taxon>
        <taxon>Metazoa</taxon>
        <taxon>Spiralia</taxon>
        <taxon>Lophotrochozoa</taxon>
        <taxon>Mollusca</taxon>
        <taxon>Bivalvia</taxon>
        <taxon>Autobranchia</taxon>
        <taxon>Pteriomorphia</taxon>
        <taxon>Arcoida</taxon>
        <taxon>Arcoidea</taxon>
        <taxon>Arcidae</taxon>
        <taxon>Tegillarca</taxon>
    </lineage>
</organism>
<dbReference type="Proteomes" id="UP001217089">
    <property type="component" value="Unassembled WGS sequence"/>
</dbReference>